<proteinExistence type="predicted"/>
<keyword evidence="2" id="KW-1185">Reference proteome</keyword>
<evidence type="ECO:0000313" key="2">
    <source>
        <dbReference type="Proteomes" id="UP000294901"/>
    </source>
</evidence>
<gene>
    <name evidence="1" type="ORF">C8E87_0143</name>
</gene>
<organism evidence="1 2">
    <name type="scientific">Paractinoplanes brasiliensis</name>
    <dbReference type="NCBI Taxonomy" id="52695"/>
    <lineage>
        <taxon>Bacteria</taxon>
        <taxon>Bacillati</taxon>
        <taxon>Actinomycetota</taxon>
        <taxon>Actinomycetes</taxon>
        <taxon>Micromonosporales</taxon>
        <taxon>Micromonosporaceae</taxon>
        <taxon>Paractinoplanes</taxon>
    </lineage>
</organism>
<name>A0A4R6JP68_9ACTN</name>
<accession>A0A4R6JP68</accession>
<dbReference type="OrthoDB" id="9971543at2"/>
<dbReference type="AlphaFoldDB" id="A0A4R6JP68"/>
<dbReference type="EMBL" id="SNWR01000001">
    <property type="protein sequence ID" value="TDO36566.1"/>
    <property type="molecule type" value="Genomic_DNA"/>
</dbReference>
<evidence type="ECO:0000313" key="1">
    <source>
        <dbReference type="EMBL" id="TDO36566.1"/>
    </source>
</evidence>
<sequence length="67" mass="7215">MTNDELIAIARATAAELRRVSLRDAAVEVREAEAEVLLSDPRYARGGGLLVVIDTVTGDVLRVVPQL</sequence>
<dbReference type="Proteomes" id="UP000294901">
    <property type="component" value="Unassembled WGS sequence"/>
</dbReference>
<comment type="caution">
    <text evidence="1">The sequence shown here is derived from an EMBL/GenBank/DDBJ whole genome shotgun (WGS) entry which is preliminary data.</text>
</comment>
<protein>
    <recommendedName>
        <fullName evidence="3">Peptidase YpeB-like protein</fullName>
    </recommendedName>
</protein>
<evidence type="ECO:0008006" key="3">
    <source>
        <dbReference type="Google" id="ProtNLM"/>
    </source>
</evidence>
<dbReference type="RefSeq" id="WP_133871300.1">
    <property type="nucleotide sequence ID" value="NZ_BOMD01000102.1"/>
</dbReference>
<reference evidence="1 2" key="1">
    <citation type="submission" date="2019-03" db="EMBL/GenBank/DDBJ databases">
        <title>Sequencing the genomes of 1000 actinobacteria strains.</title>
        <authorList>
            <person name="Klenk H.-P."/>
        </authorList>
    </citation>
    <scope>NUCLEOTIDE SEQUENCE [LARGE SCALE GENOMIC DNA]</scope>
    <source>
        <strain evidence="1 2">DSM 43805</strain>
    </source>
</reference>